<gene>
    <name evidence="1" type="ORF">JHD44_08610</name>
</gene>
<comment type="caution">
    <text evidence="1">The sequence shown here is derived from an EMBL/GenBank/DDBJ whole genome shotgun (WGS) entry which is preliminary data.</text>
</comment>
<dbReference type="CDD" id="cd14737">
    <property type="entry name" value="PAAR_1"/>
    <property type="match status" value="1"/>
</dbReference>
<dbReference type="RefSeq" id="WP_199462355.1">
    <property type="nucleotide sequence ID" value="NZ_JAEMUH010000007.1"/>
</dbReference>
<dbReference type="EMBL" id="JAEMUH010000007">
    <property type="protein sequence ID" value="MBJ7550741.1"/>
    <property type="molecule type" value="Genomic_DNA"/>
</dbReference>
<keyword evidence="2" id="KW-1185">Reference proteome</keyword>
<dbReference type="Pfam" id="PF05488">
    <property type="entry name" value="PAAR_motif"/>
    <property type="match status" value="1"/>
</dbReference>
<reference evidence="1 2" key="1">
    <citation type="submission" date="2020-12" db="EMBL/GenBank/DDBJ databases">
        <title>Comparative genome analysis of fungal antagonists Marinomonas ostreistagni 398 and M. spartinae 468.</title>
        <authorList>
            <person name="Fields J.L."/>
            <person name="Mavrodi O.V."/>
            <person name="Biber P.D."/>
            <person name="Indest K.J."/>
            <person name="Mavrodi D.V."/>
        </authorList>
    </citation>
    <scope>NUCLEOTIDE SEQUENCE [LARGE SCALE GENOMIC DNA]</scope>
    <source>
        <strain evidence="1 2">USM7</strain>
    </source>
</reference>
<name>A0ABS0ZAR3_9GAMM</name>
<evidence type="ECO:0000313" key="2">
    <source>
        <dbReference type="Proteomes" id="UP000598488"/>
    </source>
</evidence>
<accession>A0ABS0ZAR3</accession>
<dbReference type="Proteomes" id="UP000598488">
    <property type="component" value="Unassembled WGS sequence"/>
</dbReference>
<proteinExistence type="predicted"/>
<dbReference type="InterPro" id="IPR008727">
    <property type="entry name" value="PAAR_motif"/>
</dbReference>
<organism evidence="1 2">
    <name type="scientific">Marinomonas ostreistagni</name>
    <dbReference type="NCBI Taxonomy" id="359209"/>
    <lineage>
        <taxon>Bacteria</taxon>
        <taxon>Pseudomonadati</taxon>
        <taxon>Pseudomonadota</taxon>
        <taxon>Gammaproteobacteria</taxon>
        <taxon>Oceanospirillales</taxon>
        <taxon>Oceanospirillaceae</taxon>
        <taxon>Marinomonas</taxon>
    </lineage>
</organism>
<dbReference type="Gene3D" id="2.60.200.60">
    <property type="match status" value="1"/>
</dbReference>
<protein>
    <submittedName>
        <fullName evidence="1">PAAR domain-containing protein</fullName>
    </submittedName>
</protein>
<sequence>MLSVAQMGKTSTGHGGYAPVPSVMGASTVFVNGIPALRQTDAFAVHCVGPSCHFGTVQMGSSSVYCEGLELARIGDPINCGDVVSAGSANVFAGD</sequence>
<evidence type="ECO:0000313" key="1">
    <source>
        <dbReference type="EMBL" id="MBJ7550741.1"/>
    </source>
</evidence>